<evidence type="ECO:0000313" key="13">
    <source>
        <dbReference type="Proteomes" id="UP000002382"/>
    </source>
</evidence>
<evidence type="ECO:0000313" key="12">
    <source>
        <dbReference type="EMBL" id="ACR80533.1"/>
    </source>
</evidence>
<organism evidence="12 13">
    <name type="scientific">Kosmotoga olearia (strain ATCC BAA-1733 / DSM 21960 / TBF 19.5.1)</name>
    <dbReference type="NCBI Taxonomy" id="521045"/>
    <lineage>
        <taxon>Bacteria</taxon>
        <taxon>Thermotogati</taxon>
        <taxon>Thermotogota</taxon>
        <taxon>Thermotogae</taxon>
        <taxon>Kosmotogales</taxon>
        <taxon>Kosmotogaceae</taxon>
        <taxon>Kosmotoga</taxon>
    </lineage>
</organism>
<keyword evidence="8" id="KW-0411">Iron-sulfur</keyword>
<dbReference type="InterPro" id="IPR015424">
    <property type="entry name" value="PyrdxlP-dep_Trfase"/>
</dbReference>
<keyword evidence="7" id="KW-0408">Iron</keyword>
<protein>
    <recommendedName>
        <fullName evidence="3">cysteine desulfurase</fullName>
        <ecNumber evidence="3">2.8.1.7</ecNumber>
    </recommendedName>
</protein>
<comment type="cofactor">
    <cofactor evidence="1 10">
        <name>pyridoxal 5'-phosphate</name>
        <dbReference type="ChEBI" id="CHEBI:597326"/>
    </cofactor>
</comment>
<evidence type="ECO:0000259" key="11">
    <source>
        <dbReference type="Pfam" id="PF00266"/>
    </source>
</evidence>
<dbReference type="HOGENOM" id="CLU_003433_0_0_0"/>
<dbReference type="Gene3D" id="1.10.260.50">
    <property type="match status" value="1"/>
</dbReference>
<dbReference type="Proteomes" id="UP000002382">
    <property type="component" value="Chromosome"/>
</dbReference>
<gene>
    <name evidence="12" type="ordered locus">Kole_1851</name>
</gene>
<dbReference type="GO" id="GO:0046872">
    <property type="term" value="F:metal ion binding"/>
    <property type="evidence" value="ECO:0007669"/>
    <property type="project" value="UniProtKB-KW"/>
</dbReference>
<dbReference type="InterPro" id="IPR000192">
    <property type="entry name" value="Aminotrans_V_dom"/>
</dbReference>
<evidence type="ECO:0000256" key="8">
    <source>
        <dbReference type="ARBA" id="ARBA00023014"/>
    </source>
</evidence>
<dbReference type="EMBL" id="CP001634">
    <property type="protein sequence ID" value="ACR80533.1"/>
    <property type="molecule type" value="Genomic_DNA"/>
</dbReference>
<name>C5CGF2_KOSOT</name>
<dbReference type="InterPro" id="IPR020578">
    <property type="entry name" value="Aminotrans_V_PyrdxlP_BS"/>
</dbReference>
<dbReference type="GO" id="GO:0031071">
    <property type="term" value="F:cysteine desulfurase activity"/>
    <property type="evidence" value="ECO:0007669"/>
    <property type="project" value="UniProtKB-EC"/>
</dbReference>
<keyword evidence="4 12" id="KW-0808">Transferase</keyword>
<dbReference type="PANTHER" id="PTHR11601:SF34">
    <property type="entry name" value="CYSTEINE DESULFURASE"/>
    <property type="match status" value="1"/>
</dbReference>
<dbReference type="Gene3D" id="3.40.640.10">
    <property type="entry name" value="Type I PLP-dependent aspartate aminotransferase-like (Major domain)"/>
    <property type="match status" value="1"/>
</dbReference>
<keyword evidence="5" id="KW-0479">Metal-binding</keyword>
<dbReference type="InterPro" id="IPR016454">
    <property type="entry name" value="Cysteine_dSase"/>
</dbReference>
<dbReference type="EC" id="2.8.1.7" evidence="3"/>
<evidence type="ECO:0000256" key="9">
    <source>
        <dbReference type="ARBA" id="ARBA00050776"/>
    </source>
</evidence>
<comment type="similarity">
    <text evidence="2">Belongs to the class-V pyridoxal-phosphate-dependent aminotransferase family. NifS/IscS subfamily.</text>
</comment>
<keyword evidence="13" id="KW-1185">Reference proteome</keyword>
<evidence type="ECO:0000256" key="10">
    <source>
        <dbReference type="RuleBase" id="RU004504"/>
    </source>
</evidence>
<dbReference type="PROSITE" id="PS00595">
    <property type="entry name" value="AA_TRANSFER_CLASS_5"/>
    <property type="match status" value="1"/>
</dbReference>
<dbReference type="RefSeq" id="WP_015869176.1">
    <property type="nucleotide sequence ID" value="NC_012785.1"/>
</dbReference>
<evidence type="ECO:0000256" key="5">
    <source>
        <dbReference type="ARBA" id="ARBA00022723"/>
    </source>
</evidence>
<proteinExistence type="inferred from homology"/>
<reference evidence="12" key="1">
    <citation type="submission" date="2009-06" db="EMBL/GenBank/DDBJ databases">
        <title>Complete sequence of Thermotogales bacterium TBF 19.5.1.</title>
        <authorList>
            <consortium name="US DOE Joint Genome Institute"/>
            <person name="Lucas S."/>
            <person name="Copeland A."/>
            <person name="Lapidus A."/>
            <person name="Glavina del Rio T."/>
            <person name="Tice H."/>
            <person name="Bruce D."/>
            <person name="Goodwin L."/>
            <person name="Pitluck S."/>
            <person name="Chertkov O."/>
            <person name="Brettin T."/>
            <person name="Detter J.C."/>
            <person name="Han C."/>
            <person name="Schmutz J."/>
            <person name="Larimer F."/>
            <person name="Land M."/>
            <person name="Hauser L."/>
            <person name="Kyrpides N."/>
            <person name="Ovchinnikova G."/>
            <person name="Noll K."/>
        </authorList>
    </citation>
    <scope>NUCLEOTIDE SEQUENCE [LARGE SCALE GENOMIC DNA]</scope>
    <source>
        <strain evidence="12">TBF 19.5.1</strain>
    </source>
</reference>
<reference evidence="12" key="2">
    <citation type="journal article" date="2011" name="J. Bacteriol.">
        <title>Genome Sequence of Kosmotoga olearia Strain TBF 19.5.1, a Thermophilic Bacterium with a Wide Growth Temperature Range, Isolated from the Troll B Oil Platform in the North Sea.</title>
        <authorList>
            <person name="Swithers K.S."/>
            <person name="Dipippo J.L."/>
            <person name="Bruce D.C."/>
            <person name="Detter C."/>
            <person name="Tapia R."/>
            <person name="Han S."/>
            <person name="Goodwin L.A."/>
            <person name="Han J."/>
            <person name="Woyke T."/>
            <person name="Pitluck S."/>
            <person name="Pennacchio L."/>
            <person name="Nolan M."/>
            <person name="Mikhailova N."/>
            <person name="Land M.L."/>
            <person name="Nesbo C.L."/>
            <person name="Gogarten J.P."/>
            <person name="Noll K.M."/>
        </authorList>
    </citation>
    <scope>NUCLEOTIDE SEQUENCE [LARGE SCALE GENOMIC DNA]</scope>
    <source>
        <strain evidence="12">TBF 19.5.1</strain>
    </source>
</reference>
<dbReference type="PIRSF" id="PIRSF005572">
    <property type="entry name" value="NifS"/>
    <property type="match status" value="1"/>
</dbReference>
<dbReference type="OrthoDB" id="9808002at2"/>
<dbReference type="SUPFAM" id="SSF53383">
    <property type="entry name" value="PLP-dependent transferases"/>
    <property type="match status" value="1"/>
</dbReference>
<evidence type="ECO:0000256" key="6">
    <source>
        <dbReference type="ARBA" id="ARBA00022898"/>
    </source>
</evidence>
<accession>C5CGF2</accession>
<feature type="domain" description="Aminotransferase class V" evidence="11">
    <location>
        <begin position="2"/>
        <end position="360"/>
    </location>
</feature>
<evidence type="ECO:0000256" key="2">
    <source>
        <dbReference type="ARBA" id="ARBA00006490"/>
    </source>
</evidence>
<dbReference type="STRING" id="521045.Kole_1851"/>
<dbReference type="eggNOG" id="COG1104">
    <property type="taxonomic scope" value="Bacteria"/>
</dbReference>
<dbReference type="Gene3D" id="3.90.1150.10">
    <property type="entry name" value="Aspartate Aminotransferase, domain 1"/>
    <property type="match status" value="1"/>
</dbReference>
<dbReference type="InterPro" id="IPR015422">
    <property type="entry name" value="PyrdxlP-dep_Trfase_small"/>
</dbReference>
<evidence type="ECO:0000256" key="7">
    <source>
        <dbReference type="ARBA" id="ARBA00023004"/>
    </source>
</evidence>
<sequence length="375" mass="41246">MIYLDNNATTRLAPEVLETMTRYYMQDYANPNSIHSMGLTASMAMEEAREKIANLLGTNPREIFFTSCATESINWALRTATSFRGNRKKVITSSIEHKAVLNTLKDLKNTHNIEIIQVPPERNGIVLAEKILKEIDDNTYLVSLMAVNNVTGAIQPFEELGNLLAKKGIFYHIDAVQTIGKIPFNLKKVTCDFASFSAHKFHGPKGVGILYVRKNTKLRPFITGGGQERGMRSGTQNVPGIVGTALALELAVNSLEETSTRLNQYRKIIIKTVKEIGGVVNTPFEHSIPNTLNISIPGIRGEILVNALSDEGICVGTSSACSSRSDGGQYVLEAMKINPEQTASAIRISMSRENTEKEILTFVNVLKKLAAALKF</sequence>
<evidence type="ECO:0000256" key="4">
    <source>
        <dbReference type="ARBA" id="ARBA00022679"/>
    </source>
</evidence>
<keyword evidence="6" id="KW-0663">Pyridoxal phosphate</keyword>
<dbReference type="AlphaFoldDB" id="C5CGF2"/>
<dbReference type="PANTHER" id="PTHR11601">
    <property type="entry name" value="CYSTEINE DESULFURYLASE FAMILY MEMBER"/>
    <property type="match status" value="1"/>
</dbReference>
<dbReference type="InterPro" id="IPR015421">
    <property type="entry name" value="PyrdxlP-dep_Trfase_major"/>
</dbReference>
<dbReference type="GO" id="GO:0051536">
    <property type="term" value="F:iron-sulfur cluster binding"/>
    <property type="evidence" value="ECO:0007669"/>
    <property type="project" value="UniProtKB-KW"/>
</dbReference>
<dbReference type="KEGG" id="kol:Kole_1851"/>
<evidence type="ECO:0000256" key="3">
    <source>
        <dbReference type="ARBA" id="ARBA00012239"/>
    </source>
</evidence>
<evidence type="ECO:0000256" key="1">
    <source>
        <dbReference type="ARBA" id="ARBA00001933"/>
    </source>
</evidence>
<dbReference type="Pfam" id="PF00266">
    <property type="entry name" value="Aminotran_5"/>
    <property type="match status" value="1"/>
</dbReference>
<comment type="catalytic activity">
    <reaction evidence="9">
        <text>(sulfur carrier)-H + L-cysteine = (sulfur carrier)-SH + L-alanine</text>
        <dbReference type="Rhea" id="RHEA:43892"/>
        <dbReference type="Rhea" id="RHEA-COMP:14737"/>
        <dbReference type="Rhea" id="RHEA-COMP:14739"/>
        <dbReference type="ChEBI" id="CHEBI:29917"/>
        <dbReference type="ChEBI" id="CHEBI:35235"/>
        <dbReference type="ChEBI" id="CHEBI:57972"/>
        <dbReference type="ChEBI" id="CHEBI:64428"/>
        <dbReference type="EC" id="2.8.1.7"/>
    </reaction>
</comment>